<dbReference type="SUPFAM" id="SSF53850">
    <property type="entry name" value="Periplasmic binding protein-like II"/>
    <property type="match status" value="1"/>
</dbReference>
<dbReference type="Proteomes" id="UP000242861">
    <property type="component" value="Unassembled WGS sequence"/>
</dbReference>
<evidence type="ECO:0000313" key="6">
    <source>
        <dbReference type="EMBL" id="PKF70064.1"/>
    </source>
</evidence>
<keyword evidence="3" id="KW-0238">DNA-binding</keyword>
<dbReference type="SUPFAM" id="SSF46785">
    <property type="entry name" value="Winged helix' DNA-binding domain"/>
    <property type="match status" value="1"/>
</dbReference>
<keyword evidence="4" id="KW-0804">Transcription</keyword>
<feature type="domain" description="HTH lysR-type" evidence="5">
    <location>
        <begin position="3"/>
        <end position="60"/>
    </location>
</feature>
<accession>A0A2I0CLQ3</accession>
<dbReference type="PANTHER" id="PTHR30537">
    <property type="entry name" value="HTH-TYPE TRANSCRIPTIONAL REGULATOR"/>
    <property type="match status" value="1"/>
</dbReference>
<comment type="similarity">
    <text evidence="1">Belongs to the LysR transcriptional regulatory family.</text>
</comment>
<dbReference type="InterPro" id="IPR058163">
    <property type="entry name" value="LysR-type_TF_proteobact-type"/>
</dbReference>
<dbReference type="Gene3D" id="3.40.190.10">
    <property type="entry name" value="Periplasmic binding protein-like II"/>
    <property type="match status" value="2"/>
</dbReference>
<dbReference type="InterPro" id="IPR036390">
    <property type="entry name" value="WH_DNA-bd_sf"/>
</dbReference>
<dbReference type="AlphaFoldDB" id="A0A2I0CLQ3"/>
<evidence type="ECO:0000256" key="3">
    <source>
        <dbReference type="ARBA" id="ARBA00023125"/>
    </source>
</evidence>
<evidence type="ECO:0000256" key="4">
    <source>
        <dbReference type="ARBA" id="ARBA00023163"/>
    </source>
</evidence>
<dbReference type="InterPro" id="IPR000847">
    <property type="entry name" value="LysR_HTH_N"/>
</dbReference>
<dbReference type="Pfam" id="PF03466">
    <property type="entry name" value="LysR_substrate"/>
    <property type="match status" value="1"/>
</dbReference>
<dbReference type="InterPro" id="IPR036388">
    <property type="entry name" value="WH-like_DNA-bd_sf"/>
</dbReference>
<evidence type="ECO:0000256" key="1">
    <source>
        <dbReference type="ARBA" id="ARBA00009437"/>
    </source>
</evidence>
<reference evidence="7" key="1">
    <citation type="submission" date="2017-12" db="EMBL/GenBank/DDBJ databases">
        <authorList>
            <person name="Yu X.-Y."/>
        </authorList>
    </citation>
    <scope>NUCLEOTIDE SEQUENCE [LARGE SCALE GENOMIC DNA]</scope>
    <source>
        <strain evidence="7">ZYSR67-Z</strain>
    </source>
</reference>
<dbReference type="GO" id="GO:0003700">
    <property type="term" value="F:DNA-binding transcription factor activity"/>
    <property type="evidence" value="ECO:0007669"/>
    <property type="project" value="InterPro"/>
</dbReference>
<keyword evidence="2" id="KW-0805">Transcription regulation</keyword>
<proteinExistence type="inferred from homology"/>
<dbReference type="RefSeq" id="WP_101194248.1">
    <property type="nucleotide sequence ID" value="NZ_PIYS01000029.1"/>
</dbReference>
<dbReference type="PANTHER" id="PTHR30537:SF20">
    <property type="entry name" value="TRANSCRIPTIONAL REGULATORY PROTEIN"/>
    <property type="match status" value="1"/>
</dbReference>
<dbReference type="FunFam" id="1.10.10.10:FF:000001">
    <property type="entry name" value="LysR family transcriptional regulator"/>
    <property type="match status" value="1"/>
</dbReference>
<comment type="caution">
    <text evidence="6">The sequence shown here is derived from an EMBL/GenBank/DDBJ whole genome shotgun (WGS) entry which is preliminary data.</text>
</comment>
<dbReference type="Pfam" id="PF00126">
    <property type="entry name" value="HTH_1"/>
    <property type="match status" value="1"/>
</dbReference>
<organism evidence="6 7">
    <name type="scientific">Pseudomonas fluvialis</name>
    <dbReference type="NCBI Taxonomy" id="1793966"/>
    <lineage>
        <taxon>Bacteria</taxon>
        <taxon>Pseudomonadati</taxon>
        <taxon>Pseudomonadota</taxon>
        <taxon>Gammaproteobacteria</taxon>
        <taxon>Pseudomonadales</taxon>
        <taxon>Pseudomonadaceae</taxon>
        <taxon>Pseudomonas</taxon>
    </lineage>
</organism>
<evidence type="ECO:0000259" key="5">
    <source>
        <dbReference type="PROSITE" id="PS50931"/>
    </source>
</evidence>
<dbReference type="EMBL" id="PIYS01000029">
    <property type="protein sequence ID" value="PKF70064.1"/>
    <property type="molecule type" value="Genomic_DNA"/>
</dbReference>
<dbReference type="GO" id="GO:0043565">
    <property type="term" value="F:sequence-specific DNA binding"/>
    <property type="evidence" value="ECO:0007669"/>
    <property type="project" value="TreeGrafter"/>
</dbReference>
<name>A0A2I0CLQ3_9PSED</name>
<dbReference type="Gene3D" id="1.10.10.10">
    <property type="entry name" value="Winged helix-like DNA-binding domain superfamily/Winged helix DNA-binding domain"/>
    <property type="match status" value="1"/>
</dbReference>
<dbReference type="InterPro" id="IPR005119">
    <property type="entry name" value="LysR_subst-bd"/>
</dbReference>
<evidence type="ECO:0000313" key="7">
    <source>
        <dbReference type="Proteomes" id="UP000242861"/>
    </source>
</evidence>
<dbReference type="PROSITE" id="PS50931">
    <property type="entry name" value="HTH_LYSR"/>
    <property type="match status" value="1"/>
</dbReference>
<evidence type="ECO:0000256" key="2">
    <source>
        <dbReference type="ARBA" id="ARBA00023015"/>
    </source>
</evidence>
<protein>
    <submittedName>
        <fullName evidence="6">LysR family transcriptional regulator</fullName>
    </submittedName>
</protein>
<dbReference type="GO" id="GO:0006351">
    <property type="term" value="P:DNA-templated transcription"/>
    <property type="evidence" value="ECO:0007669"/>
    <property type="project" value="TreeGrafter"/>
</dbReference>
<gene>
    <name evidence="6" type="ORF">CW360_14865</name>
</gene>
<sequence length="298" mass="33344">MKISLEEMLAFVSVVDTGSISAAAEQLQQTASGVSRALGRLEGKLAVTLLRRTTRRLELTEEGQVFLTQARRILASVEEAEEQMALRRQVPAGRLRVNTASPFMLHVIVPLIGDFRAQYPQIELELNSDDRFIDLLERRTDLAIRIGTLADSSLHARPLCASRRRVLASPAYLERHGIPVSVEALEGHSLIGFTEPESLNEWPLRHDQSDHWKITPTLRASSGDTHRALALAGQGLVCLSDFMTEADRTRGDLVEVLAEQRVEVRQPINAVYYRNSPLASRITCFLDFLSERLRGKIK</sequence>